<reference evidence="2" key="1">
    <citation type="journal article" date="2019" name="Int. J. Syst. Evol. Microbiol.">
        <title>The Global Catalogue of Microorganisms (GCM) 10K type strain sequencing project: providing services to taxonomists for standard genome sequencing and annotation.</title>
        <authorList>
            <consortium name="The Broad Institute Genomics Platform"/>
            <consortium name="The Broad Institute Genome Sequencing Center for Infectious Disease"/>
            <person name="Wu L."/>
            <person name="Ma J."/>
        </authorList>
    </citation>
    <scope>NUCLEOTIDE SEQUENCE [LARGE SCALE GENOMIC DNA]</scope>
    <source>
        <strain evidence="2">JCM 18304</strain>
    </source>
</reference>
<organism evidence="1 2">
    <name type="scientific">Rugosimonospora acidiphila</name>
    <dbReference type="NCBI Taxonomy" id="556531"/>
    <lineage>
        <taxon>Bacteria</taxon>
        <taxon>Bacillati</taxon>
        <taxon>Actinomycetota</taxon>
        <taxon>Actinomycetes</taxon>
        <taxon>Micromonosporales</taxon>
        <taxon>Micromonosporaceae</taxon>
        <taxon>Rugosimonospora</taxon>
    </lineage>
</organism>
<dbReference type="Proteomes" id="UP001501570">
    <property type="component" value="Unassembled WGS sequence"/>
</dbReference>
<comment type="caution">
    <text evidence="1">The sequence shown here is derived from an EMBL/GenBank/DDBJ whole genome shotgun (WGS) entry which is preliminary data.</text>
</comment>
<dbReference type="RefSeq" id="WP_345630308.1">
    <property type="nucleotide sequence ID" value="NZ_BAABJQ010000008.1"/>
</dbReference>
<evidence type="ECO:0000313" key="2">
    <source>
        <dbReference type="Proteomes" id="UP001501570"/>
    </source>
</evidence>
<accession>A0ABP9RTD5</accession>
<proteinExistence type="predicted"/>
<dbReference type="EMBL" id="BAABJQ010000008">
    <property type="protein sequence ID" value="GAA5186141.1"/>
    <property type="molecule type" value="Genomic_DNA"/>
</dbReference>
<evidence type="ECO:0000313" key="1">
    <source>
        <dbReference type="EMBL" id="GAA5186141.1"/>
    </source>
</evidence>
<keyword evidence="2" id="KW-1185">Reference proteome</keyword>
<gene>
    <name evidence="1" type="ORF">GCM10023322_31740</name>
</gene>
<name>A0ABP9RTD5_9ACTN</name>
<protein>
    <submittedName>
        <fullName evidence="1">Uncharacterized protein</fullName>
    </submittedName>
</protein>
<sequence>MTSINLGFFWSCDTSRYWLAVTVATDPVVEFGVVAASPRSHRRGGLTATHKDKLNHDLLGSLGS</sequence>